<reference evidence="3 4" key="1">
    <citation type="journal article" date="2020" name="Mol. Plant">
        <title>The Chromosome-Based Rubber Tree Genome Provides New Insights into Spurge Genome Evolution and Rubber Biosynthesis.</title>
        <authorList>
            <person name="Liu J."/>
            <person name="Shi C."/>
            <person name="Shi C.C."/>
            <person name="Li W."/>
            <person name="Zhang Q.J."/>
            <person name="Zhang Y."/>
            <person name="Li K."/>
            <person name="Lu H.F."/>
            <person name="Shi C."/>
            <person name="Zhu S.T."/>
            <person name="Xiao Z.Y."/>
            <person name="Nan H."/>
            <person name="Yue Y."/>
            <person name="Zhu X.G."/>
            <person name="Wu Y."/>
            <person name="Hong X.N."/>
            <person name="Fan G.Y."/>
            <person name="Tong Y."/>
            <person name="Zhang D."/>
            <person name="Mao C.L."/>
            <person name="Liu Y.L."/>
            <person name="Hao S.J."/>
            <person name="Liu W.Q."/>
            <person name="Lv M.Q."/>
            <person name="Zhang H.B."/>
            <person name="Liu Y."/>
            <person name="Hu-Tang G.R."/>
            <person name="Wang J.P."/>
            <person name="Wang J.H."/>
            <person name="Sun Y.H."/>
            <person name="Ni S.B."/>
            <person name="Chen W.B."/>
            <person name="Zhang X.C."/>
            <person name="Jiao Y.N."/>
            <person name="Eichler E.E."/>
            <person name="Li G.H."/>
            <person name="Liu X."/>
            <person name="Gao L.Z."/>
        </authorList>
    </citation>
    <scope>NUCLEOTIDE SEQUENCE [LARGE SCALE GENOMIC DNA]</scope>
    <source>
        <strain evidence="4">cv. GT1</strain>
        <tissue evidence="3">Leaf</tissue>
    </source>
</reference>
<dbReference type="GO" id="GO:0005975">
    <property type="term" value="P:carbohydrate metabolic process"/>
    <property type="evidence" value="ECO:0007669"/>
    <property type="project" value="InterPro"/>
</dbReference>
<evidence type="ECO:0000313" key="3">
    <source>
        <dbReference type="EMBL" id="KAF2314299.1"/>
    </source>
</evidence>
<dbReference type="PANTHER" id="PTHR10353:SF175">
    <property type="entry name" value="BETA-GLUCOSIDASE 18-LIKE ISOFORM X1"/>
    <property type="match status" value="1"/>
</dbReference>
<dbReference type="GO" id="GO:0008422">
    <property type="term" value="F:beta-glucosidase activity"/>
    <property type="evidence" value="ECO:0007669"/>
    <property type="project" value="TreeGrafter"/>
</dbReference>
<gene>
    <name evidence="3" type="ORF">GH714_025170</name>
</gene>
<dbReference type="PANTHER" id="PTHR10353">
    <property type="entry name" value="GLYCOSYL HYDROLASE"/>
    <property type="match status" value="1"/>
</dbReference>
<comment type="similarity">
    <text evidence="1 2">Belongs to the glycosyl hydrolase 1 family.</text>
</comment>
<dbReference type="SUPFAM" id="SSF51445">
    <property type="entry name" value="(Trans)glycosidases"/>
    <property type="match status" value="1"/>
</dbReference>
<dbReference type="Pfam" id="PF00232">
    <property type="entry name" value="Glyco_hydro_1"/>
    <property type="match status" value="1"/>
</dbReference>
<sequence>MARVSTTGMFLLIFRGRFGEVNARGISFYNNIIDKLLLRGVLDPIAYGDYPPEMRHYLGSELPRFSQEEISTVKESIDIIGINHYTALHSKDCIHSACIPGRDYPVRGFVYATGERDGVSNWRPDCKSKVLYSSKRTGEEY</sequence>
<dbReference type="Proteomes" id="UP000467840">
    <property type="component" value="Chromosome 15"/>
</dbReference>
<dbReference type="Gene3D" id="3.20.20.80">
    <property type="entry name" value="Glycosidases"/>
    <property type="match status" value="1"/>
</dbReference>
<dbReference type="InterPro" id="IPR001360">
    <property type="entry name" value="Glyco_hydro_1"/>
</dbReference>
<proteinExistence type="inferred from homology"/>
<comment type="caution">
    <text evidence="3">The sequence shown here is derived from an EMBL/GenBank/DDBJ whole genome shotgun (WGS) entry which is preliminary data.</text>
</comment>
<evidence type="ECO:0000256" key="2">
    <source>
        <dbReference type="RuleBase" id="RU003690"/>
    </source>
</evidence>
<dbReference type="InterPro" id="IPR017853">
    <property type="entry name" value="GH"/>
</dbReference>
<keyword evidence="4" id="KW-1185">Reference proteome</keyword>
<dbReference type="EMBL" id="JAAGAX010000005">
    <property type="protein sequence ID" value="KAF2314299.1"/>
    <property type="molecule type" value="Genomic_DNA"/>
</dbReference>
<organism evidence="3 4">
    <name type="scientific">Hevea brasiliensis</name>
    <name type="common">Para rubber tree</name>
    <name type="synonym">Siphonia brasiliensis</name>
    <dbReference type="NCBI Taxonomy" id="3981"/>
    <lineage>
        <taxon>Eukaryota</taxon>
        <taxon>Viridiplantae</taxon>
        <taxon>Streptophyta</taxon>
        <taxon>Embryophyta</taxon>
        <taxon>Tracheophyta</taxon>
        <taxon>Spermatophyta</taxon>
        <taxon>Magnoliopsida</taxon>
        <taxon>eudicotyledons</taxon>
        <taxon>Gunneridae</taxon>
        <taxon>Pentapetalae</taxon>
        <taxon>rosids</taxon>
        <taxon>fabids</taxon>
        <taxon>Malpighiales</taxon>
        <taxon>Euphorbiaceae</taxon>
        <taxon>Crotonoideae</taxon>
        <taxon>Micrandreae</taxon>
        <taxon>Hevea</taxon>
    </lineage>
</organism>
<evidence type="ECO:0000313" key="4">
    <source>
        <dbReference type="Proteomes" id="UP000467840"/>
    </source>
</evidence>
<protein>
    <submittedName>
        <fullName evidence="3">Uncharacterized protein</fullName>
    </submittedName>
</protein>
<evidence type="ECO:0000256" key="1">
    <source>
        <dbReference type="ARBA" id="ARBA00010838"/>
    </source>
</evidence>
<dbReference type="AlphaFoldDB" id="A0A6A6MQV7"/>
<name>A0A6A6MQV7_HEVBR</name>
<accession>A0A6A6MQV7</accession>